<gene>
    <name evidence="2" type="ORF">BJ969_001762</name>
</gene>
<organism evidence="2 3">
    <name type="scientific">Saccharopolyspora gloriosae</name>
    <dbReference type="NCBI Taxonomy" id="455344"/>
    <lineage>
        <taxon>Bacteria</taxon>
        <taxon>Bacillati</taxon>
        <taxon>Actinomycetota</taxon>
        <taxon>Actinomycetes</taxon>
        <taxon>Pseudonocardiales</taxon>
        <taxon>Pseudonocardiaceae</taxon>
        <taxon>Saccharopolyspora</taxon>
    </lineage>
</organism>
<accession>A0A840NAQ3</accession>
<dbReference type="Gene3D" id="3.30.559.10">
    <property type="entry name" value="Chloramphenicol acetyltransferase-like domain"/>
    <property type="match status" value="1"/>
</dbReference>
<dbReference type="EMBL" id="JACHIV010000001">
    <property type="protein sequence ID" value="MBB5068674.1"/>
    <property type="molecule type" value="Genomic_DNA"/>
</dbReference>
<dbReference type="Pfam" id="PF00668">
    <property type="entry name" value="Condensation"/>
    <property type="match status" value="2"/>
</dbReference>
<dbReference type="GO" id="GO:0031177">
    <property type="term" value="F:phosphopantetheine binding"/>
    <property type="evidence" value="ECO:0007669"/>
    <property type="project" value="TreeGrafter"/>
</dbReference>
<dbReference type="PANTHER" id="PTHR45527:SF1">
    <property type="entry name" value="FATTY ACID SYNTHASE"/>
    <property type="match status" value="1"/>
</dbReference>
<dbReference type="InterPro" id="IPR023213">
    <property type="entry name" value="CAT-like_dom_sf"/>
</dbReference>
<feature type="domain" description="Condensation" evidence="1">
    <location>
        <begin position="59"/>
        <end position="209"/>
    </location>
</feature>
<comment type="caution">
    <text evidence="2">The sequence shown here is derived from an EMBL/GenBank/DDBJ whole genome shotgun (WGS) entry which is preliminary data.</text>
</comment>
<dbReference type="Gene3D" id="3.30.559.30">
    <property type="entry name" value="Nonribosomal peptide synthetase, condensation domain"/>
    <property type="match status" value="1"/>
</dbReference>
<keyword evidence="3" id="KW-1185">Reference proteome</keyword>
<evidence type="ECO:0000313" key="3">
    <source>
        <dbReference type="Proteomes" id="UP000580474"/>
    </source>
</evidence>
<evidence type="ECO:0000313" key="2">
    <source>
        <dbReference type="EMBL" id="MBB5068674.1"/>
    </source>
</evidence>
<dbReference type="AlphaFoldDB" id="A0A840NAQ3"/>
<dbReference type="Proteomes" id="UP000580474">
    <property type="component" value="Unassembled WGS sequence"/>
</dbReference>
<dbReference type="InterPro" id="IPR001242">
    <property type="entry name" value="Condensation_dom"/>
</dbReference>
<protein>
    <recommendedName>
        <fullName evidence="1">Condensation domain-containing protein</fullName>
    </recommendedName>
</protein>
<sequence length="487" mass="52477">MRVTTMSAFDPPPGEVVEWTAEPAPGHEFAPSDVPPSLNQSFHLGALGADGTPPPWLACTFELPGELDTGALEAAFGQWIRRHTGLLSRFTERDGEFRRALLPADGVVLRRREAGSFTGSAAVREHLSRRFDEQCHPLRWPPFLLGAIRHERGGTVFGAFDHSCVDAHSMAVAAHELQVLYSAAVDGTPPSLAEVGGFVDYCAQEHEAVAAADLAVPGRPATAEWDAPGPDGLPVPPPLPSGEHPAVAYWRDFLRDCGGTTPSFPLELGVEPGRPVRQRSMTARLLDAETADAFDAACRDGSGSAFTGVLAAAGLALRGLGAGDRISVLIPLHTRHEPRWRHAVGWFTTNAPVTFNVVDGRFADTHTHAKVGFREALGTLGVPLPNILAAVADEYRPVRKDIFMLSYVDYRAMPVSLEFPESRPRHISSETDADDVQLWVSRTSDGLFLRTRHPGAAAAESAVRAFRDRFTAALAAAAEPRPLAAQR</sequence>
<evidence type="ECO:0000259" key="1">
    <source>
        <dbReference type="Pfam" id="PF00668"/>
    </source>
</evidence>
<proteinExistence type="predicted"/>
<dbReference type="GO" id="GO:0003824">
    <property type="term" value="F:catalytic activity"/>
    <property type="evidence" value="ECO:0007669"/>
    <property type="project" value="InterPro"/>
</dbReference>
<dbReference type="GO" id="GO:0044550">
    <property type="term" value="P:secondary metabolite biosynthetic process"/>
    <property type="evidence" value="ECO:0007669"/>
    <property type="project" value="TreeGrafter"/>
</dbReference>
<feature type="domain" description="Condensation" evidence="1">
    <location>
        <begin position="248"/>
        <end position="392"/>
    </location>
</feature>
<dbReference type="GO" id="GO:0005737">
    <property type="term" value="C:cytoplasm"/>
    <property type="evidence" value="ECO:0007669"/>
    <property type="project" value="TreeGrafter"/>
</dbReference>
<dbReference type="GO" id="GO:0043041">
    <property type="term" value="P:amino acid activation for nonribosomal peptide biosynthetic process"/>
    <property type="evidence" value="ECO:0007669"/>
    <property type="project" value="TreeGrafter"/>
</dbReference>
<dbReference type="PANTHER" id="PTHR45527">
    <property type="entry name" value="NONRIBOSOMAL PEPTIDE SYNTHETASE"/>
    <property type="match status" value="1"/>
</dbReference>
<name>A0A840NAQ3_9PSEU</name>
<dbReference type="GO" id="GO:0008610">
    <property type="term" value="P:lipid biosynthetic process"/>
    <property type="evidence" value="ECO:0007669"/>
    <property type="project" value="UniProtKB-ARBA"/>
</dbReference>
<dbReference type="SUPFAM" id="SSF52777">
    <property type="entry name" value="CoA-dependent acyltransferases"/>
    <property type="match status" value="2"/>
</dbReference>
<reference evidence="2 3" key="1">
    <citation type="submission" date="2020-08" db="EMBL/GenBank/DDBJ databases">
        <title>Sequencing the genomes of 1000 actinobacteria strains.</title>
        <authorList>
            <person name="Klenk H.-P."/>
        </authorList>
    </citation>
    <scope>NUCLEOTIDE SEQUENCE [LARGE SCALE GENOMIC DNA]</scope>
    <source>
        <strain evidence="2 3">DSM 45582</strain>
    </source>
</reference>
<dbReference type="RefSeq" id="WP_184478328.1">
    <property type="nucleotide sequence ID" value="NZ_JACHIV010000001.1"/>
</dbReference>